<gene>
    <name evidence="2" type="ORF">S06H3_31584</name>
</gene>
<dbReference type="SUPFAM" id="SSF52096">
    <property type="entry name" value="ClpP/crotonase"/>
    <property type="match status" value="1"/>
</dbReference>
<organism evidence="2">
    <name type="scientific">marine sediment metagenome</name>
    <dbReference type="NCBI Taxonomy" id="412755"/>
    <lineage>
        <taxon>unclassified sequences</taxon>
        <taxon>metagenomes</taxon>
        <taxon>ecological metagenomes</taxon>
    </lineage>
</organism>
<dbReference type="Pfam" id="PF03572">
    <property type="entry name" value="Peptidase_S41"/>
    <property type="match status" value="1"/>
</dbReference>
<proteinExistence type="predicted"/>
<accession>X1MXL9</accession>
<dbReference type="AlphaFoldDB" id="X1MXL9"/>
<name>X1MXL9_9ZZZZ</name>
<feature type="non-terminal residue" evidence="2">
    <location>
        <position position="1"/>
    </location>
</feature>
<reference evidence="2" key="1">
    <citation type="journal article" date="2014" name="Front. Microbiol.">
        <title>High frequency of phylogenetically diverse reductive dehalogenase-homologous genes in deep subseafloor sedimentary metagenomes.</title>
        <authorList>
            <person name="Kawai M."/>
            <person name="Futagami T."/>
            <person name="Toyoda A."/>
            <person name="Takaki Y."/>
            <person name="Nishi S."/>
            <person name="Hori S."/>
            <person name="Arai W."/>
            <person name="Tsubouchi T."/>
            <person name="Morono Y."/>
            <person name="Uchiyama I."/>
            <person name="Ito T."/>
            <person name="Fujiyama A."/>
            <person name="Inagaki F."/>
            <person name="Takami H."/>
        </authorList>
    </citation>
    <scope>NUCLEOTIDE SEQUENCE</scope>
    <source>
        <strain evidence="2">Expedition CK06-06</strain>
    </source>
</reference>
<dbReference type="PANTHER" id="PTHR11261">
    <property type="entry name" value="INTERPHOTORECEPTOR RETINOID-BINDING PROTEIN"/>
    <property type="match status" value="1"/>
</dbReference>
<dbReference type="InterPro" id="IPR029045">
    <property type="entry name" value="ClpP/crotonase-like_dom_sf"/>
</dbReference>
<comment type="caution">
    <text evidence="2">The sequence shown here is derived from an EMBL/GenBank/DDBJ whole genome shotgun (WGS) entry which is preliminary data.</text>
</comment>
<dbReference type="GO" id="GO:0008236">
    <property type="term" value="F:serine-type peptidase activity"/>
    <property type="evidence" value="ECO:0007669"/>
    <property type="project" value="InterPro"/>
</dbReference>
<dbReference type="Gene3D" id="3.90.226.10">
    <property type="entry name" value="2-enoyl-CoA Hydratase, Chain A, domain 1"/>
    <property type="match status" value="1"/>
</dbReference>
<dbReference type="PANTHER" id="PTHR11261:SF3">
    <property type="entry name" value="RETINOL-BINDING PROTEIN 3"/>
    <property type="match status" value="1"/>
</dbReference>
<protein>
    <recommendedName>
        <fullName evidence="1">Tail specific protease domain-containing protein</fullName>
    </recommendedName>
</protein>
<feature type="domain" description="Tail specific protease" evidence="1">
    <location>
        <begin position="1"/>
        <end position="59"/>
    </location>
</feature>
<dbReference type="EMBL" id="BARV01018715">
    <property type="protein sequence ID" value="GAI22781.1"/>
    <property type="molecule type" value="Genomic_DNA"/>
</dbReference>
<dbReference type="InterPro" id="IPR005151">
    <property type="entry name" value="Tail-specific_protease"/>
</dbReference>
<dbReference type="GO" id="GO:0006508">
    <property type="term" value="P:proteolysis"/>
    <property type="evidence" value="ECO:0007669"/>
    <property type="project" value="InterPro"/>
</dbReference>
<evidence type="ECO:0000313" key="2">
    <source>
        <dbReference type="EMBL" id="GAI22781.1"/>
    </source>
</evidence>
<sequence>LKNLKRATLIGKTTGGGAHPGGPMVVNDNFIINVPKGRAINPITKTNWEGVGVKPHVEVPQEDALTTAHLKALEKLAASTKDKDDKFRYEWYAESLKAGLNPVKVKPETLRLYAGKYGPRTITFESGELYYQRTGRPKYRMIPLSNDLFMLKEIDYFRIKIIKEDGVVKGVMGMYDNGRTDKNSKSK</sequence>
<evidence type="ECO:0000259" key="1">
    <source>
        <dbReference type="Pfam" id="PF03572"/>
    </source>
</evidence>